<keyword evidence="3" id="KW-0653">Protein transport</keyword>
<dbReference type="EMBL" id="VFQX01000013">
    <property type="protein sequence ID" value="KAF0981772.1"/>
    <property type="molecule type" value="Genomic_DNA"/>
</dbReference>
<name>A0A6A5C4R3_NAEFO</name>
<proteinExistence type="inferred from homology"/>
<dbReference type="VEuPathDB" id="AmoebaDB:NfTy_040330"/>
<dbReference type="OMA" id="TEIRACK"/>
<dbReference type="VEuPathDB" id="AmoebaDB:NF0071260"/>
<dbReference type="GO" id="GO:0031201">
    <property type="term" value="C:SNARE complex"/>
    <property type="evidence" value="ECO:0007669"/>
    <property type="project" value="TreeGrafter"/>
</dbReference>
<dbReference type="GO" id="GO:0005483">
    <property type="term" value="F:soluble NSF attachment protein activity"/>
    <property type="evidence" value="ECO:0007669"/>
    <property type="project" value="TreeGrafter"/>
</dbReference>
<dbReference type="GO" id="GO:0019905">
    <property type="term" value="F:syntaxin binding"/>
    <property type="evidence" value="ECO:0007669"/>
    <property type="project" value="TreeGrafter"/>
</dbReference>
<dbReference type="Pfam" id="PF14938">
    <property type="entry name" value="SNAP"/>
    <property type="match status" value="1"/>
</dbReference>
<dbReference type="InterPro" id="IPR011990">
    <property type="entry name" value="TPR-like_helical_dom_sf"/>
</dbReference>
<dbReference type="VEuPathDB" id="AmoebaDB:FDP41_012429"/>
<comment type="caution">
    <text evidence="4">The sequence shown here is derived from an EMBL/GenBank/DDBJ whole genome shotgun (WGS) entry which is preliminary data.</text>
</comment>
<dbReference type="InterPro" id="IPR000744">
    <property type="entry name" value="NSF_attach"/>
</dbReference>
<dbReference type="PANTHER" id="PTHR13768">
    <property type="entry name" value="SOLUBLE NSF ATTACHMENT PROTEIN SNAP"/>
    <property type="match status" value="1"/>
</dbReference>
<dbReference type="Gene3D" id="1.25.40.10">
    <property type="entry name" value="Tetratricopeptide repeat domain"/>
    <property type="match status" value="1"/>
</dbReference>
<keyword evidence="5" id="KW-1185">Reference proteome</keyword>
<reference evidence="4 5" key="1">
    <citation type="journal article" date="2019" name="Sci. Rep.">
        <title>Nanopore sequencing improves the draft genome of the human pathogenic amoeba Naegleria fowleri.</title>
        <authorList>
            <person name="Liechti N."/>
            <person name="Schurch N."/>
            <person name="Bruggmann R."/>
            <person name="Wittwer M."/>
        </authorList>
    </citation>
    <scope>NUCLEOTIDE SEQUENCE [LARGE SCALE GENOMIC DNA]</scope>
    <source>
        <strain evidence="4 5">ATCC 30894</strain>
    </source>
</reference>
<comment type="similarity">
    <text evidence="1">Belongs to the SNAP family.</text>
</comment>
<dbReference type="Proteomes" id="UP000444721">
    <property type="component" value="Unassembled WGS sequence"/>
</dbReference>
<evidence type="ECO:0000313" key="5">
    <source>
        <dbReference type="Proteomes" id="UP000444721"/>
    </source>
</evidence>
<organism evidence="4 5">
    <name type="scientific">Naegleria fowleri</name>
    <name type="common">Brain eating amoeba</name>
    <dbReference type="NCBI Taxonomy" id="5763"/>
    <lineage>
        <taxon>Eukaryota</taxon>
        <taxon>Discoba</taxon>
        <taxon>Heterolobosea</taxon>
        <taxon>Tetramitia</taxon>
        <taxon>Eutetramitia</taxon>
        <taxon>Vahlkampfiidae</taxon>
        <taxon>Naegleria</taxon>
    </lineage>
</organism>
<keyword evidence="2" id="KW-0813">Transport</keyword>
<protein>
    <recommendedName>
        <fullName evidence="6">Soluble NSF attachment protein</fullName>
    </recommendedName>
</protein>
<evidence type="ECO:0008006" key="6">
    <source>
        <dbReference type="Google" id="ProtNLM"/>
    </source>
</evidence>
<evidence type="ECO:0000256" key="2">
    <source>
        <dbReference type="ARBA" id="ARBA00022448"/>
    </source>
</evidence>
<evidence type="ECO:0000256" key="1">
    <source>
        <dbReference type="ARBA" id="ARBA00010050"/>
    </source>
</evidence>
<sequence length="331" mass="38038">MANNFQGMEDDALFEAQRFKGQQLKREADSIINRSIYFGNKFKDAVAKYKEAAEHFMTGLDNKSAIECYTAALECMDKKPKDFKSVEKADMYVEMSECMKEMGIKTRENFQQFVTFVDNAAFLYAEAGKFYKSGELEKELAEYIEVEGLNFDDPNSNENYLKAIEHYKHAGETFELENAKTSTNQCYVKVAELSGLIENYEEAIKYFEIVAARCSKEKLTAFNAREHLMKALLCHILLQMKNAEKDDLTGAFYSSVDDLRNAYDRYCEMDIYLSGSLEGDVVLKLFDAIQKRNPKEMATVLRKFDSLKVLDSWKTTILLKIKDNISTLDLT</sequence>
<evidence type="ECO:0000313" key="4">
    <source>
        <dbReference type="EMBL" id="KAF0981772.1"/>
    </source>
</evidence>
<dbReference type="SUPFAM" id="SSF48452">
    <property type="entry name" value="TPR-like"/>
    <property type="match status" value="1"/>
</dbReference>
<dbReference type="GeneID" id="68119644"/>
<dbReference type="OrthoDB" id="9984275at2759"/>
<dbReference type="GO" id="GO:0035494">
    <property type="term" value="P:SNARE complex disassembly"/>
    <property type="evidence" value="ECO:0007669"/>
    <property type="project" value="TreeGrafter"/>
</dbReference>
<gene>
    <name evidence="4" type="ORF">FDP41_012429</name>
</gene>
<dbReference type="PANTHER" id="PTHR13768:SF8">
    <property type="entry name" value="ALPHA-SOLUBLE NSF ATTACHMENT PROTEIN"/>
    <property type="match status" value="1"/>
</dbReference>
<dbReference type="GO" id="GO:0005774">
    <property type="term" value="C:vacuolar membrane"/>
    <property type="evidence" value="ECO:0007669"/>
    <property type="project" value="TreeGrafter"/>
</dbReference>
<dbReference type="RefSeq" id="XP_044566485.1">
    <property type="nucleotide sequence ID" value="XM_044702948.1"/>
</dbReference>
<evidence type="ECO:0000256" key="3">
    <source>
        <dbReference type="ARBA" id="ARBA00022927"/>
    </source>
</evidence>
<accession>A0A6A5C4R3</accession>
<dbReference type="GO" id="GO:0006886">
    <property type="term" value="P:intracellular protein transport"/>
    <property type="evidence" value="ECO:0007669"/>
    <property type="project" value="InterPro"/>
</dbReference>
<dbReference type="AlphaFoldDB" id="A0A6A5C4R3"/>